<evidence type="ECO:0000256" key="3">
    <source>
        <dbReference type="ARBA" id="ARBA00022603"/>
    </source>
</evidence>
<dbReference type="InterPro" id="IPR003358">
    <property type="entry name" value="tRNA_(Gua-N-7)_MeTrfase_Trmb"/>
</dbReference>
<dbReference type="NCBIfam" id="TIGR00091">
    <property type="entry name" value="tRNA (guanosine(46)-N7)-methyltransferase TrmB"/>
    <property type="match status" value="1"/>
</dbReference>
<dbReference type="PANTHER" id="PTHR23417">
    <property type="entry name" value="3-DEOXY-D-MANNO-OCTULOSONIC-ACID TRANSFERASE/TRNA GUANINE-N 7 - -METHYLTRANSFERASE"/>
    <property type="match status" value="1"/>
</dbReference>
<evidence type="ECO:0000256" key="6">
    <source>
        <dbReference type="ARBA" id="ARBA00022694"/>
    </source>
</evidence>
<comment type="catalytic activity">
    <reaction evidence="1 7">
        <text>guanosine(46) in tRNA + S-adenosyl-L-methionine = N(7)-methylguanosine(46) in tRNA + S-adenosyl-L-homocysteine</text>
        <dbReference type="Rhea" id="RHEA:42708"/>
        <dbReference type="Rhea" id="RHEA-COMP:10188"/>
        <dbReference type="Rhea" id="RHEA-COMP:10189"/>
        <dbReference type="ChEBI" id="CHEBI:57856"/>
        <dbReference type="ChEBI" id="CHEBI:59789"/>
        <dbReference type="ChEBI" id="CHEBI:74269"/>
        <dbReference type="ChEBI" id="CHEBI:74480"/>
        <dbReference type="EC" id="2.1.1.33"/>
    </reaction>
</comment>
<dbReference type="AlphaFoldDB" id="A0A318U5U9"/>
<dbReference type="PROSITE" id="PS51625">
    <property type="entry name" value="SAM_MT_TRMB"/>
    <property type="match status" value="1"/>
</dbReference>
<dbReference type="InterPro" id="IPR055361">
    <property type="entry name" value="tRNA_methyltr_TrmB_bact"/>
</dbReference>
<dbReference type="CDD" id="cd02440">
    <property type="entry name" value="AdoMet_MTases"/>
    <property type="match status" value="1"/>
</dbReference>
<sequence length="201" mass="23871">MRLRYNKNAINLLENSEFCIKEFPYKISNNTVLEIGMGKGRMLANLAEKNPNIQYIGLEKYSTPALSALKKIESKKLKNMKIIVNDAIQLDSYFDGKIKTIWLTFSDPWPKKRHFKRRLVYKTFLEQYKKILAKDGVVYFKTDNQLLYEFALEQLNEFNANVLYNTNDLHHCDYEIDNQLTDYEEKFKNEGKNIYFIAFNF</sequence>
<keyword evidence="5 7" id="KW-0949">S-adenosyl-L-methionine</keyword>
<gene>
    <name evidence="7" type="primary">trmB</name>
    <name evidence="8" type="ORF">BCF88_11025</name>
</gene>
<keyword evidence="4 7" id="KW-0808">Transferase</keyword>
<dbReference type="HAMAP" id="MF_01057">
    <property type="entry name" value="tRNA_methyltr_TrmB"/>
    <property type="match status" value="1"/>
</dbReference>
<accession>A0A318U5U9</accession>
<feature type="binding site" evidence="7">
    <location>
        <position position="107"/>
    </location>
    <ligand>
        <name>S-adenosyl-L-methionine</name>
        <dbReference type="ChEBI" id="CHEBI:59789"/>
    </ligand>
</feature>
<evidence type="ECO:0000256" key="4">
    <source>
        <dbReference type="ARBA" id="ARBA00022679"/>
    </source>
</evidence>
<dbReference type="GO" id="GO:0043527">
    <property type="term" value="C:tRNA methyltransferase complex"/>
    <property type="evidence" value="ECO:0007669"/>
    <property type="project" value="TreeGrafter"/>
</dbReference>
<name>A0A318U5U9_9BACT</name>
<dbReference type="Pfam" id="PF02390">
    <property type="entry name" value="Methyltransf_4"/>
    <property type="match status" value="1"/>
</dbReference>
<keyword evidence="6 7" id="KW-0819">tRNA processing</keyword>
<dbReference type="NCBIfam" id="NF001080">
    <property type="entry name" value="PRK00121.2-2"/>
    <property type="match status" value="1"/>
</dbReference>
<evidence type="ECO:0000256" key="2">
    <source>
        <dbReference type="ARBA" id="ARBA00003015"/>
    </source>
</evidence>
<feature type="binding site" evidence="7">
    <location>
        <begin position="181"/>
        <end position="184"/>
    </location>
    <ligand>
        <name>substrate</name>
    </ligand>
</feature>
<evidence type="ECO:0000256" key="1">
    <source>
        <dbReference type="ARBA" id="ARBA00000142"/>
    </source>
</evidence>
<dbReference type="EMBL" id="QKLP01000010">
    <property type="protein sequence ID" value="PYF42570.1"/>
    <property type="molecule type" value="Genomic_DNA"/>
</dbReference>
<dbReference type="EC" id="2.1.1.33" evidence="7"/>
<comment type="caution">
    <text evidence="8">The sequence shown here is derived from an EMBL/GenBank/DDBJ whole genome shotgun (WGS) entry which is preliminary data.</text>
</comment>
<comment type="caution">
    <text evidence="7">Lacks conserved residue(s) required for the propagation of feature annotation.</text>
</comment>
<dbReference type="InterPro" id="IPR029063">
    <property type="entry name" value="SAM-dependent_MTases_sf"/>
</dbReference>
<keyword evidence="3 7" id="KW-0489">Methyltransferase</keyword>
<protein>
    <recommendedName>
        <fullName evidence="7">tRNA (guanine-N(7)-)-methyltransferase</fullName>
        <ecNumber evidence="7">2.1.1.33</ecNumber>
    </recommendedName>
    <alternativeName>
        <fullName evidence="7">tRNA (guanine(46)-N(7))-methyltransferase</fullName>
    </alternativeName>
    <alternativeName>
        <fullName evidence="7">tRNA(m7G46)-methyltransferase</fullName>
    </alternativeName>
</protein>
<reference evidence="8 9" key="1">
    <citation type="submission" date="2018-06" db="EMBL/GenBank/DDBJ databases">
        <title>Genomic Encyclopedia of Archaeal and Bacterial Type Strains, Phase II (KMG-II): from individual species to whole genera.</title>
        <authorList>
            <person name="Goeker M."/>
        </authorList>
    </citation>
    <scope>NUCLEOTIDE SEQUENCE [LARGE SCALE GENOMIC DNA]</scope>
    <source>
        <strain evidence="8 9">ATCC 29103</strain>
    </source>
</reference>
<evidence type="ECO:0000313" key="9">
    <source>
        <dbReference type="Proteomes" id="UP000247715"/>
    </source>
</evidence>
<dbReference type="GO" id="GO:0008176">
    <property type="term" value="F:tRNA (guanine(46)-N7)-methyltransferase activity"/>
    <property type="evidence" value="ECO:0007669"/>
    <property type="project" value="UniProtKB-UniRule"/>
</dbReference>
<evidence type="ECO:0000256" key="7">
    <source>
        <dbReference type="HAMAP-Rule" id="MF_01057"/>
    </source>
</evidence>
<feature type="binding site" evidence="7">
    <location>
        <position position="59"/>
    </location>
    <ligand>
        <name>S-adenosyl-L-methionine</name>
        <dbReference type="ChEBI" id="CHEBI:59789"/>
    </ligand>
</feature>
<feature type="binding site" evidence="7">
    <location>
        <position position="143"/>
    </location>
    <ligand>
        <name>substrate</name>
    </ligand>
</feature>
<dbReference type="PANTHER" id="PTHR23417:SF14">
    <property type="entry name" value="PENTACOTRIPEPTIDE-REPEAT REGION OF PRORP DOMAIN-CONTAINING PROTEIN"/>
    <property type="match status" value="1"/>
</dbReference>
<evidence type="ECO:0000256" key="5">
    <source>
        <dbReference type="ARBA" id="ARBA00022691"/>
    </source>
</evidence>
<dbReference type="Proteomes" id="UP000247715">
    <property type="component" value="Unassembled WGS sequence"/>
</dbReference>
<comment type="function">
    <text evidence="2 7">Catalyzes the formation of N(7)-methylguanine at position 46 (m7G46) in tRNA.</text>
</comment>
<dbReference type="Gene3D" id="3.40.50.150">
    <property type="entry name" value="Vaccinia Virus protein VP39"/>
    <property type="match status" value="1"/>
</dbReference>
<dbReference type="SUPFAM" id="SSF53335">
    <property type="entry name" value="S-adenosyl-L-methionine-dependent methyltransferases"/>
    <property type="match status" value="1"/>
</dbReference>
<dbReference type="RefSeq" id="WP_110858415.1">
    <property type="nucleotide sequence ID" value="NZ_LS991949.1"/>
</dbReference>
<proteinExistence type="inferred from homology"/>
<organism evidence="8 9">
    <name type="scientific">Metamycoplasma alkalescens</name>
    <dbReference type="NCBI Taxonomy" id="45363"/>
    <lineage>
        <taxon>Bacteria</taxon>
        <taxon>Bacillati</taxon>
        <taxon>Mycoplasmatota</taxon>
        <taxon>Mycoplasmoidales</taxon>
        <taxon>Metamycoplasmataceae</taxon>
        <taxon>Metamycoplasma</taxon>
    </lineage>
</organism>
<feature type="binding site" evidence="7">
    <location>
        <position position="111"/>
    </location>
    <ligand>
        <name>substrate</name>
    </ligand>
</feature>
<feature type="binding site" evidence="7">
    <location>
        <position position="34"/>
    </location>
    <ligand>
        <name>S-adenosyl-L-methionine</name>
        <dbReference type="ChEBI" id="CHEBI:59789"/>
    </ligand>
</feature>
<comment type="similarity">
    <text evidence="7">Belongs to the class I-like SAM-binding methyltransferase superfamily. TrmB family.</text>
</comment>
<evidence type="ECO:0000313" key="8">
    <source>
        <dbReference type="EMBL" id="PYF42570.1"/>
    </source>
</evidence>
<comment type="pathway">
    <text evidence="7">tRNA modification; N(7)-methylguanine-tRNA biosynthesis.</text>
</comment>
<dbReference type="UniPathway" id="UPA00989"/>
<feature type="binding site" evidence="7">
    <location>
        <position position="86"/>
    </location>
    <ligand>
        <name>S-adenosyl-L-methionine</name>
        <dbReference type="ChEBI" id="CHEBI:59789"/>
    </ligand>
</feature>